<organism evidence="3 4">
    <name type="scientific">Actinomyces urogenitalis DORA_12</name>
    <dbReference type="NCBI Taxonomy" id="1403939"/>
    <lineage>
        <taxon>Bacteria</taxon>
        <taxon>Bacillati</taxon>
        <taxon>Actinomycetota</taxon>
        <taxon>Actinomycetes</taxon>
        <taxon>Actinomycetales</taxon>
        <taxon>Actinomycetaceae</taxon>
        <taxon>Actinomyces</taxon>
    </lineage>
</organism>
<dbReference type="EMBL" id="AZLV01000757">
    <property type="protein sequence ID" value="ETJ04026.1"/>
    <property type="molecule type" value="Genomic_DNA"/>
</dbReference>
<keyword evidence="1" id="KW-0472">Membrane</keyword>
<feature type="chain" id="PRO_5004810555" evidence="2">
    <location>
        <begin position="29"/>
        <end position="168"/>
    </location>
</feature>
<accession>W1VE78</accession>
<dbReference type="AlphaFoldDB" id="W1VE78"/>
<feature type="transmembrane region" description="Helical" evidence="1">
    <location>
        <begin position="58"/>
        <end position="80"/>
    </location>
</feature>
<dbReference type="PATRIC" id="fig|1403939.3.peg.983"/>
<reference evidence="3 4" key="1">
    <citation type="submission" date="2013-12" db="EMBL/GenBank/DDBJ databases">
        <title>A Varibaculum cambriense genome reconstructed from a premature infant gut community with otherwise low bacterial novelty that shifts toward anaerobic metabolism during the third week of life.</title>
        <authorList>
            <person name="Brown C.T."/>
            <person name="Sharon I."/>
            <person name="Thomas B.C."/>
            <person name="Castelle C.J."/>
            <person name="Morowitz M.J."/>
            <person name="Banfield J.F."/>
        </authorList>
    </citation>
    <scope>NUCLEOTIDE SEQUENCE [LARGE SCALE GENOMIC DNA]</scope>
    <source>
        <strain evidence="4">DORA_12</strain>
    </source>
</reference>
<proteinExistence type="predicted"/>
<protein>
    <submittedName>
        <fullName evidence="3">Uncharacterized protein</fullName>
    </submittedName>
</protein>
<dbReference type="Proteomes" id="UP000018852">
    <property type="component" value="Unassembled WGS sequence"/>
</dbReference>
<feature type="signal peptide" evidence="2">
    <location>
        <begin position="1"/>
        <end position="28"/>
    </location>
</feature>
<keyword evidence="1" id="KW-1133">Transmembrane helix</keyword>
<name>W1VE78_9ACTO</name>
<comment type="caution">
    <text evidence="3">The sequence shown here is derived from an EMBL/GenBank/DDBJ whole genome shotgun (WGS) entry which is preliminary data.</text>
</comment>
<keyword evidence="2" id="KW-0732">Signal</keyword>
<evidence type="ECO:0000313" key="4">
    <source>
        <dbReference type="Proteomes" id="UP000018852"/>
    </source>
</evidence>
<keyword evidence="1" id="KW-0812">Transmembrane</keyword>
<evidence type="ECO:0000256" key="1">
    <source>
        <dbReference type="SAM" id="Phobius"/>
    </source>
</evidence>
<gene>
    <name evidence="3" type="ORF">Q605_AUC00757G0002</name>
</gene>
<evidence type="ECO:0000313" key="3">
    <source>
        <dbReference type="EMBL" id="ETJ04026.1"/>
    </source>
</evidence>
<evidence type="ECO:0000256" key="2">
    <source>
        <dbReference type="SAM" id="SignalP"/>
    </source>
</evidence>
<sequence length="168" mass="17695">MRPAASMTTWRGLVLCALALAVVLVAWASTDTAPLMTTTAPSTRPQPSAAPTVLLPSLWAQALVVMVVLVAGVLACLVAWRLVRFLLAHLQGLQPVAVDTPAEGCGPDLALLSPSQAARQVEALRHGSPANAIVAAWMALERDVTQVGVGTRPHETSTELVLRVRAQR</sequence>